<feature type="transmembrane region" description="Helical" evidence="1">
    <location>
        <begin position="47"/>
        <end position="70"/>
    </location>
</feature>
<name>A0A644ZR63_9ZZZZ</name>
<proteinExistence type="predicted"/>
<keyword evidence="1" id="KW-1133">Transmembrane helix</keyword>
<evidence type="ECO:0000313" key="2">
    <source>
        <dbReference type="EMBL" id="MPM43460.1"/>
    </source>
</evidence>
<gene>
    <name evidence="2" type="ORF">SDC9_90134</name>
</gene>
<sequence length="160" mass="17146">MGIGIHAFSVELMALGACINVLVYILPYCSAAAFVWAVPNLSGSSEIAYWAILILGGIAVFGIIAALFKYGPSATIKAAESINPSSTGTRYRVCGILLIFISLIVLITQAVSKSSVMRTVTILHQFYVIAFSSKLLVLTARKYKESTPDTAVQAENQPQK</sequence>
<dbReference type="AlphaFoldDB" id="A0A644ZR63"/>
<evidence type="ECO:0000256" key="1">
    <source>
        <dbReference type="SAM" id="Phobius"/>
    </source>
</evidence>
<comment type="caution">
    <text evidence="2">The sequence shown here is derived from an EMBL/GenBank/DDBJ whole genome shotgun (WGS) entry which is preliminary data.</text>
</comment>
<feature type="transmembrane region" description="Helical" evidence="1">
    <location>
        <begin position="12"/>
        <end position="35"/>
    </location>
</feature>
<feature type="transmembrane region" description="Helical" evidence="1">
    <location>
        <begin position="91"/>
        <end position="110"/>
    </location>
</feature>
<keyword evidence="1" id="KW-0472">Membrane</keyword>
<protein>
    <submittedName>
        <fullName evidence="2">Uncharacterized protein</fullName>
    </submittedName>
</protein>
<feature type="transmembrane region" description="Helical" evidence="1">
    <location>
        <begin position="122"/>
        <end position="140"/>
    </location>
</feature>
<organism evidence="2">
    <name type="scientific">bioreactor metagenome</name>
    <dbReference type="NCBI Taxonomy" id="1076179"/>
    <lineage>
        <taxon>unclassified sequences</taxon>
        <taxon>metagenomes</taxon>
        <taxon>ecological metagenomes</taxon>
    </lineage>
</organism>
<dbReference type="EMBL" id="VSSQ01010112">
    <property type="protein sequence ID" value="MPM43460.1"/>
    <property type="molecule type" value="Genomic_DNA"/>
</dbReference>
<reference evidence="2" key="1">
    <citation type="submission" date="2019-08" db="EMBL/GenBank/DDBJ databases">
        <authorList>
            <person name="Kucharzyk K."/>
            <person name="Murdoch R.W."/>
            <person name="Higgins S."/>
            <person name="Loffler F."/>
        </authorList>
    </citation>
    <scope>NUCLEOTIDE SEQUENCE</scope>
</reference>
<keyword evidence="1" id="KW-0812">Transmembrane</keyword>
<accession>A0A644ZR63</accession>